<dbReference type="Pfam" id="PF00004">
    <property type="entry name" value="AAA"/>
    <property type="match status" value="1"/>
</dbReference>
<evidence type="ECO:0000313" key="4">
    <source>
        <dbReference type="EMBL" id="CDS16245.1"/>
    </source>
</evidence>
<proteinExistence type="inferred from homology"/>
<dbReference type="InterPro" id="IPR003959">
    <property type="entry name" value="ATPase_AAA_core"/>
</dbReference>
<dbReference type="SUPFAM" id="SSF52540">
    <property type="entry name" value="P-loop containing nucleoside triphosphate hydrolases"/>
    <property type="match status" value="1"/>
</dbReference>
<dbReference type="EMBL" id="LK028576">
    <property type="protein sequence ID" value="CDS16245.1"/>
    <property type="molecule type" value="Genomic_DNA"/>
</dbReference>
<dbReference type="GO" id="GO:0005663">
    <property type="term" value="C:DNA replication factor C complex"/>
    <property type="evidence" value="ECO:0007669"/>
    <property type="project" value="TreeGrafter"/>
</dbReference>
<evidence type="ECO:0000313" key="6">
    <source>
        <dbReference type="WBParaSite" id="EgrG_000866300"/>
    </source>
</evidence>
<evidence type="ECO:0000313" key="5">
    <source>
        <dbReference type="Proteomes" id="UP000492820"/>
    </source>
</evidence>
<dbReference type="AlphaFoldDB" id="A0A068W8H5"/>
<evidence type="ECO:0000259" key="3">
    <source>
        <dbReference type="Pfam" id="PF00004"/>
    </source>
</evidence>
<comment type="similarity">
    <text evidence="1">Belongs to the activator 1 small subunits family.</text>
</comment>
<name>A0A068W8H5_ECHGR</name>
<dbReference type="GO" id="GO:0005634">
    <property type="term" value="C:nucleus"/>
    <property type="evidence" value="ECO:0007669"/>
    <property type="project" value="TreeGrafter"/>
</dbReference>
<dbReference type="OrthoDB" id="761538at2759"/>
<dbReference type="PANTHER" id="PTHR11669:SF1">
    <property type="entry name" value="REPLICATION FACTOR C SUBUNIT 3"/>
    <property type="match status" value="1"/>
</dbReference>
<dbReference type="CDD" id="cd00009">
    <property type="entry name" value="AAA"/>
    <property type="match status" value="1"/>
</dbReference>
<evidence type="ECO:0000256" key="1">
    <source>
        <dbReference type="ARBA" id="ARBA00005378"/>
    </source>
</evidence>
<organism evidence="4">
    <name type="scientific">Echinococcus granulosus</name>
    <name type="common">Hydatid tapeworm</name>
    <dbReference type="NCBI Taxonomy" id="6210"/>
    <lineage>
        <taxon>Eukaryota</taxon>
        <taxon>Metazoa</taxon>
        <taxon>Spiralia</taxon>
        <taxon>Lophotrochozoa</taxon>
        <taxon>Platyhelminthes</taxon>
        <taxon>Cestoda</taxon>
        <taxon>Eucestoda</taxon>
        <taxon>Cyclophyllidea</taxon>
        <taxon>Taeniidae</taxon>
        <taxon>Echinococcus</taxon>
        <taxon>Echinococcus granulosus group</taxon>
    </lineage>
</organism>
<dbReference type="GO" id="GO:0016887">
    <property type="term" value="F:ATP hydrolysis activity"/>
    <property type="evidence" value="ECO:0007669"/>
    <property type="project" value="InterPro"/>
</dbReference>
<keyword evidence="2" id="KW-0235">DNA replication</keyword>
<dbReference type="InterPro" id="IPR027417">
    <property type="entry name" value="P-loop_NTPase"/>
</dbReference>
<dbReference type="PANTHER" id="PTHR11669">
    <property type="entry name" value="REPLICATION FACTOR C / DNA POLYMERASE III GAMMA-TAU SUBUNIT"/>
    <property type="match status" value="1"/>
</dbReference>
<evidence type="ECO:0000256" key="2">
    <source>
        <dbReference type="ARBA" id="ARBA00022705"/>
    </source>
</evidence>
<reference evidence="4" key="2">
    <citation type="submission" date="2014-06" db="EMBL/GenBank/DDBJ databases">
        <authorList>
            <person name="Aslett M."/>
        </authorList>
    </citation>
    <scope>NUCLEOTIDE SEQUENCE</scope>
</reference>
<dbReference type="InterPro" id="IPR050238">
    <property type="entry name" value="DNA_Rep/Repair_Clamp_Loader"/>
</dbReference>
<dbReference type="GO" id="GO:0006261">
    <property type="term" value="P:DNA-templated DNA replication"/>
    <property type="evidence" value="ECO:0007669"/>
    <property type="project" value="TreeGrafter"/>
</dbReference>
<protein>
    <submittedName>
        <fullName evidence="4 6">Replication factor c subunit 3</fullName>
    </submittedName>
</protein>
<reference evidence="6" key="3">
    <citation type="submission" date="2020-10" db="UniProtKB">
        <authorList>
            <consortium name="WormBaseParasite"/>
        </authorList>
    </citation>
    <scope>IDENTIFICATION</scope>
</reference>
<feature type="domain" description="ATPase AAA-type core" evidence="3">
    <location>
        <begin position="38"/>
        <end position="153"/>
    </location>
</feature>
<reference evidence="4 5" key="1">
    <citation type="journal article" date="2013" name="Nature">
        <title>The genomes of four tapeworm species reveal adaptations to parasitism.</title>
        <authorList>
            <person name="Tsai I.J."/>
            <person name="Zarowiecki M."/>
            <person name="Holroyd N."/>
            <person name="Garciarrubio A."/>
            <person name="Sanchez-Flores A."/>
            <person name="Brooks K.L."/>
            <person name="Tracey A."/>
            <person name="Bobes R.J."/>
            <person name="Fragoso G."/>
            <person name="Sciutto E."/>
            <person name="Aslett M."/>
            <person name="Beasley H."/>
            <person name="Bennett H.M."/>
            <person name="Cai J."/>
            <person name="Camicia F."/>
            <person name="Clark R."/>
            <person name="Cucher M."/>
            <person name="De Silva N."/>
            <person name="Day T.A."/>
            <person name="Deplazes P."/>
            <person name="Estrada K."/>
            <person name="Fernandez C."/>
            <person name="Holland P.W."/>
            <person name="Hou J."/>
            <person name="Hu S."/>
            <person name="Huckvale T."/>
            <person name="Hung S.S."/>
            <person name="Kamenetzky L."/>
            <person name="Keane J.A."/>
            <person name="Kiss F."/>
            <person name="Koziol U."/>
            <person name="Lambert O."/>
            <person name="Liu K."/>
            <person name="Luo X."/>
            <person name="Luo Y."/>
            <person name="Macchiaroli N."/>
            <person name="Nichol S."/>
            <person name="Paps J."/>
            <person name="Parkinson J."/>
            <person name="Pouchkina-Stantcheva N."/>
            <person name="Riddiford N."/>
            <person name="Rosenzvit M."/>
            <person name="Salinas G."/>
            <person name="Wasmuth J.D."/>
            <person name="Zamanian M."/>
            <person name="Zheng Y."/>
            <person name="Cai X."/>
            <person name="Soberon X."/>
            <person name="Olson P.D."/>
            <person name="Laclette J.P."/>
            <person name="Brehm K."/>
            <person name="Berriman M."/>
            <person name="Garciarrubio A."/>
            <person name="Bobes R.J."/>
            <person name="Fragoso G."/>
            <person name="Sanchez-Flores A."/>
            <person name="Estrada K."/>
            <person name="Cevallos M.A."/>
            <person name="Morett E."/>
            <person name="Gonzalez V."/>
            <person name="Portillo T."/>
            <person name="Ochoa-Leyva A."/>
            <person name="Jose M.V."/>
            <person name="Sciutto E."/>
            <person name="Landa A."/>
            <person name="Jimenez L."/>
            <person name="Valdes V."/>
            <person name="Carrero J.C."/>
            <person name="Larralde C."/>
            <person name="Morales-Montor J."/>
            <person name="Limon-Lason J."/>
            <person name="Soberon X."/>
            <person name="Laclette J.P."/>
        </authorList>
    </citation>
    <scope>NUCLEOTIDE SEQUENCE [LARGE SCALE GENOMIC DNA]</scope>
</reference>
<dbReference type="GO" id="GO:0005524">
    <property type="term" value="F:ATP binding"/>
    <property type="evidence" value="ECO:0007669"/>
    <property type="project" value="InterPro"/>
</dbReference>
<sequence>MSLWVDKYRPRSLDSLDYHVEEAGTLKKLVTSGDFPHLLFYGPPGAGKKTRVSCLLRELYGGGVDKLRIEHHTFTTPSKKKINLDVGIYDRIVIQELIKDMASTAQLDITNQREFKVVVIHEVNRLSKDAQHSLRRTMEKYMKTCRLILCTESLSKACFHLITKMLCRSFLQLVLDASPFAWPLPLWRIL</sequence>
<accession>A0A068W8H5</accession>
<dbReference type="FunFam" id="3.40.50.300:FF:000136">
    <property type="entry name" value="Replication factor C subunit 5"/>
    <property type="match status" value="1"/>
</dbReference>
<dbReference type="Proteomes" id="UP000492820">
    <property type="component" value="Unassembled WGS sequence"/>
</dbReference>
<dbReference type="Gene3D" id="3.40.50.300">
    <property type="entry name" value="P-loop containing nucleotide triphosphate hydrolases"/>
    <property type="match status" value="1"/>
</dbReference>
<dbReference type="GO" id="GO:0006281">
    <property type="term" value="P:DNA repair"/>
    <property type="evidence" value="ECO:0007669"/>
    <property type="project" value="TreeGrafter"/>
</dbReference>
<dbReference type="WBParaSite" id="EgrG_000866300">
    <property type="protein sequence ID" value="EgrG_000866300"/>
    <property type="gene ID" value="EgrG_000866300"/>
</dbReference>
<gene>
    <name evidence="4" type="ORF">EgrG_000866300</name>
</gene>
<dbReference type="GO" id="GO:0003689">
    <property type="term" value="F:DNA clamp loader activity"/>
    <property type="evidence" value="ECO:0007669"/>
    <property type="project" value="TreeGrafter"/>
</dbReference>